<dbReference type="AlphaFoldDB" id="A0A183J6V9"/>
<dbReference type="EMBL" id="UZAM01016016">
    <property type="protein sequence ID" value="VDP41446.1"/>
    <property type="molecule type" value="Genomic_DNA"/>
</dbReference>
<accession>A0A183J6V9</accession>
<reference evidence="3" key="1">
    <citation type="submission" date="2016-06" db="UniProtKB">
        <authorList>
            <consortium name="WormBaseParasite"/>
        </authorList>
    </citation>
    <scope>IDENTIFICATION</scope>
</reference>
<evidence type="ECO:0000313" key="2">
    <source>
        <dbReference type="Proteomes" id="UP000270296"/>
    </source>
</evidence>
<dbReference type="Proteomes" id="UP000270296">
    <property type="component" value="Unassembled WGS sequence"/>
</dbReference>
<reference evidence="1 2" key="2">
    <citation type="submission" date="2018-11" db="EMBL/GenBank/DDBJ databases">
        <authorList>
            <consortium name="Pathogen Informatics"/>
        </authorList>
    </citation>
    <scope>NUCLEOTIDE SEQUENCE [LARGE SCALE GENOMIC DNA]</scope>
</reference>
<evidence type="ECO:0000313" key="3">
    <source>
        <dbReference type="WBParaSite" id="SBAD_0001199401-mRNA-1"/>
    </source>
</evidence>
<keyword evidence="2" id="KW-1185">Reference proteome</keyword>
<dbReference type="WBParaSite" id="SBAD_0001199401-mRNA-1">
    <property type="protein sequence ID" value="SBAD_0001199401-mRNA-1"/>
    <property type="gene ID" value="SBAD_0001199401"/>
</dbReference>
<organism evidence="3">
    <name type="scientific">Soboliphyme baturini</name>
    <dbReference type="NCBI Taxonomy" id="241478"/>
    <lineage>
        <taxon>Eukaryota</taxon>
        <taxon>Metazoa</taxon>
        <taxon>Ecdysozoa</taxon>
        <taxon>Nematoda</taxon>
        <taxon>Enoplea</taxon>
        <taxon>Dorylaimia</taxon>
        <taxon>Dioctophymatida</taxon>
        <taxon>Dioctophymatoidea</taxon>
        <taxon>Soboliphymatidae</taxon>
        <taxon>Soboliphyme</taxon>
    </lineage>
</organism>
<gene>
    <name evidence="1" type="ORF">SBAD_LOCUS11607</name>
</gene>
<evidence type="ECO:0000313" key="1">
    <source>
        <dbReference type="EMBL" id="VDP41446.1"/>
    </source>
</evidence>
<sequence length="119" mass="13118">MVAGWLVGRPACRPAVTHRTGRVFDVAAVNGSSSARMRSGIVHHYRCPSGRQLATAVIARDDRSVLLEDSAYDNNKKCLYMKFDGQFDFLPQRGMERTNVRSSYLRAPANPFGIADSVG</sequence>
<name>A0A183J6V9_9BILA</name>
<protein>
    <submittedName>
        <fullName evidence="3">Secreted protein</fullName>
    </submittedName>
</protein>
<proteinExistence type="predicted"/>